<dbReference type="Pfam" id="PF07690">
    <property type="entry name" value="MFS_1"/>
    <property type="match status" value="1"/>
</dbReference>
<evidence type="ECO:0000313" key="7">
    <source>
        <dbReference type="EMBL" id="NDP47518.1"/>
    </source>
</evidence>
<feature type="transmembrane region" description="Helical" evidence="5">
    <location>
        <begin position="135"/>
        <end position="156"/>
    </location>
</feature>
<accession>A0A7C9JVY8</accession>
<feature type="domain" description="Major facilitator superfamily (MFS) profile" evidence="6">
    <location>
        <begin position="8"/>
        <end position="387"/>
    </location>
</feature>
<dbReference type="InterPro" id="IPR005829">
    <property type="entry name" value="Sugar_transporter_CS"/>
</dbReference>
<name>A0A7C9JVY8_9PROT</name>
<dbReference type="InterPro" id="IPR011701">
    <property type="entry name" value="MFS"/>
</dbReference>
<proteinExistence type="predicted"/>
<evidence type="ECO:0000256" key="2">
    <source>
        <dbReference type="ARBA" id="ARBA00022692"/>
    </source>
</evidence>
<dbReference type="InterPro" id="IPR020846">
    <property type="entry name" value="MFS_dom"/>
</dbReference>
<feature type="transmembrane region" description="Helical" evidence="5">
    <location>
        <begin position="304"/>
        <end position="324"/>
    </location>
</feature>
<dbReference type="InterPro" id="IPR052714">
    <property type="entry name" value="MFS_Exporter"/>
</dbReference>
<dbReference type="PROSITE" id="PS00216">
    <property type="entry name" value="SUGAR_TRANSPORT_1"/>
    <property type="match status" value="1"/>
</dbReference>
<feature type="transmembrane region" description="Helical" evidence="5">
    <location>
        <begin position="105"/>
        <end position="123"/>
    </location>
</feature>
<dbReference type="SUPFAM" id="SSF103473">
    <property type="entry name" value="MFS general substrate transporter"/>
    <property type="match status" value="1"/>
</dbReference>
<dbReference type="InterPro" id="IPR036259">
    <property type="entry name" value="MFS_trans_sf"/>
</dbReference>
<evidence type="ECO:0000256" key="4">
    <source>
        <dbReference type="ARBA" id="ARBA00023136"/>
    </source>
</evidence>
<dbReference type="PANTHER" id="PTHR23531:SF1">
    <property type="entry name" value="QUINOLENE RESISTANCE PROTEIN NORA"/>
    <property type="match status" value="1"/>
</dbReference>
<dbReference type="EMBL" id="JAAFGW010000036">
    <property type="protein sequence ID" value="NDP47518.1"/>
    <property type="molecule type" value="Genomic_DNA"/>
</dbReference>
<dbReference type="GO" id="GO:0016020">
    <property type="term" value="C:membrane"/>
    <property type="evidence" value="ECO:0007669"/>
    <property type="project" value="UniProtKB-SubCell"/>
</dbReference>
<evidence type="ECO:0000256" key="3">
    <source>
        <dbReference type="ARBA" id="ARBA00022989"/>
    </source>
</evidence>
<keyword evidence="4 5" id="KW-0472">Membrane</keyword>
<dbReference type="CDD" id="cd17325">
    <property type="entry name" value="MFS_MdtG_SLC18_like"/>
    <property type="match status" value="1"/>
</dbReference>
<evidence type="ECO:0000256" key="1">
    <source>
        <dbReference type="ARBA" id="ARBA00004141"/>
    </source>
</evidence>
<feature type="transmembrane region" description="Helical" evidence="5">
    <location>
        <begin position="336"/>
        <end position="356"/>
    </location>
</feature>
<dbReference type="Gene3D" id="1.20.1250.20">
    <property type="entry name" value="MFS general substrate transporter like domains"/>
    <property type="match status" value="2"/>
</dbReference>
<evidence type="ECO:0000313" key="8">
    <source>
        <dbReference type="Proteomes" id="UP000483432"/>
    </source>
</evidence>
<dbReference type="PANTHER" id="PTHR23531">
    <property type="entry name" value="QUINOLENE RESISTANCE PROTEIN NORA"/>
    <property type="match status" value="1"/>
</dbReference>
<protein>
    <submittedName>
        <fullName evidence="7">MFS transporter</fullName>
    </submittedName>
</protein>
<reference evidence="7 8" key="1">
    <citation type="submission" date="2019-09" db="EMBL/GenBank/DDBJ databases">
        <title>H2 Metabolism Revealed by Metagenomic Analysis in Subglacial Sediment of East Antarctica.</title>
        <authorList>
            <person name="Yang Z."/>
            <person name="Zhang Y."/>
            <person name="Lv Y."/>
            <person name="Yan W."/>
            <person name="Xiao X."/>
            <person name="Sun B."/>
            <person name="Ma H."/>
        </authorList>
    </citation>
    <scope>NUCLEOTIDE SEQUENCE [LARGE SCALE GENOMIC DNA]</scope>
    <source>
        <strain evidence="7">Bin2_2</strain>
    </source>
</reference>
<sequence length="399" mass="41911">MKYDQRTFFVLIALIGGLAIFSSTLSKTPVLPLFAHALNASPAEIGWIVMASTIPGVLISYPAGALSDQLGQRRLLLASLVVFATAPFLYLLIETPWQLMAVRFYHGFATAIFGTVASAAIAARYTADRAAKLSTYSSITIVGRSIAPFLGGFLISLASFNAVYIACAISGVLALGAGLLLRDHDPTPTAKQEWPPFWASLTTVLRDRSIMLVSGVEAAQYLVFGAIEAFIALYAASLGIPAWQIGVILGVQLVSIVFAKPLMGRVSDRVGRKQIIIPGLLIGAASVALLPLASSFFVLAGLSLLFGIGFATVTSSTAALVADLTQNGRYGSSMGVLRTVMDVGQSIGPVLTGWMIGMAGYGSAFTLLAAILVLAALLLGLVFKQKKTGGTHPAQRDQI</sequence>
<dbReference type="GO" id="GO:0022857">
    <property type="term" value="F:transmembrane transporter activity"/>
    <property type="evidence" value="ECO:0007669"/>
    <property type="project" value="InterPro"/>
</dbReference>
<feature type="transmembrane region" description="Helical" evidence="5">
    <location>
        <begin position="45"/>
        <end position="63"/>
    </location>
</feature>
<feature type="transmembrane region" description="Helical" evidence="5">
    <location>
        <begin position="162"/>
        <end position="181"/>
    </location>
</feature>
<feature type="transmembrane region" description="Helical" evidence="5">
    <location>
        <begin position="75"/>
        <end position="93"/>
    </location>
</feature>
<dbReference type="PROSITE" id="PS50850">
    <property type="entry name" value="MFS"/>
    <property type="match status" value="1"/>
</dbReference>
<evidence type="ECO:0000259" key="6">
    <source>
        <dbReference type="PROSITE" id="PS50850"/>
    </source>
</evidence>
<evidence type="ECO:0000256" key="5">
    <source>
        <dbReference type="SAM" id="Phobius"/>
    </source>
</evidence>
<keyword evidence="3 5" id="KW-1133">Transmembrane helix</keyword>
<keyword evidence="2 5" id="KW-0812">Transmembrane</keyword>
<dbReference type="AlphaFoldDB" id="A0A7C9JVY8"/>
<dbReference type="Proteomes" id="UP000483432">
    <property type="component" value="Unassembled WGS sequence"/>
</dbReference>
<organism evidence="7 8">
    <name type="scientific">Sulfuriferula multivorans</name>
    <dbReference type="NCBI Taxonomy" id="1559896"/>
    <lineage>
        <taxon>Bacteria</taxon>
        <taxon>Pseudomonadati</taxon>
        <taxon>Pseudomonadota</taxon>
        <taxon>Betaproteobacteria</taxon>
        <taxon>Nitrosomonadales</taxon>
        <taxon>Sulfuricellaceae</taxon>
        <taxon>Sulfuriferula</taxon>
    </lineage>
</organism>
<feature type="transmembrane region" description="Helical" evidence="5">
    <location>
        <begin position="275"/>
        <end position="298"/>
    </location>
</feature>
<comment type="subcellular location">
    <subcellularLocation>
        <location evidence="1">Membrane</location>
        <topology evidence="1">Multi-pass membrane protein</topology>
    </subcellularLocation>
</comment>
<feature type="transmembrane region" description="Helical" evidence="5">
    <location>
        <begin position="362"/>
        <end position="383"/>
    </location>
</feature>
<comment type="caution">
    <text evidence="7">The sequence shown here is derived from an EMBL/GenBank/DDBJ whole genome shotgun (WGS) entry which is preliminary data.</text>
</comment>
<feature type="transmembrane region" description="Helical" evidence="5">
    <location>
        <begin position="218"/>
        <end position="236"/>
    </location>
</feature>
<feature type="transmembrane region" description="Helical" evidence="5">
    <location>
        <begin position="7"/>
        <end position="25"/>
    </location>
</feature>
<gene>
    <name evidence="7" type="ORF">GZ085_03835</name>
</gene>
<feature type="transmembrane region" description="Helical" evidence="5">
    <location>
        <begin position="242"/>
        <end position="263"/>
    </location>
</feature>